<dbReference type="PROSITE" id="PS50175">
    <property type="entry name" value="ASP_PROT_RETROV"/>
    <property type="match status" value="1"/>
</dbReference>
<dbReference type="Pfam" id="PF13650">
    <property type="entry name" value="Asp_protease_2"/>
    <property type="match status" value="2"/>
</dbReference>
<comment type="caution">
    <text evidence="4">The sequence shown here is derived from an EMBL/GenBank/DDBJ whole genome shotgun (WGS) entry which is preliminary data.</text>
</comment>
<feature type="chain" id="PRO_5020435523" evidence="2">
    <location>
        <begin position="18"/>
        <end position="416"/>
    </location>
</feature>
<evidence type="ECO:0000259" key="3">
    <source>
        <dbReference type="PROSITE" id="PS50175"/>
    </source>
</evidence>
<keyword evidence="5" id="KW-1185">Reference proteome</keyword>
<reference evidence="4 5" key="1">
    <citation type="submission" date="2019-02" db="EMBL/GenBank/DDBJ databases">
        <title>Arundinibacter roseus gen. nov., sp. nov., a new member of the family Cytophagaceae.</title>
        <authorList>
            <person name="Szuroczki S."/>
            <person name="Khayer B."/>
            <person name="Sproer C."/>
            <person name="Toumi M."/>
            <person name="Szabo A."/>
            <person name="Felfoldi T."/>
            <person name="Schumann P."/>
            <person name="Toth E."/>
        </authorList>
    </citation>
    <scope>NUCLEOTIDE SEQUENCE [LARGE SCALE GENOMIC DNA]</scope>
    <source>
        <strain evidence="4 5">DMA-k-7a</strain>
    </source>
</reference>
<evidence type="ECO:0000256" key="2">
    <source>
        <dbReference type="SAM" id="SignalP"/>
    </source>
</evidence>
<organism evidence="4 5">
    <name type="scientific">Arundinibacter roseus</name>
    <dbReference type="NCBI Taxonomy" id="2070510"/>
    <lineage>
        <taxon>Bacteria</taxon>
        <taxon>Pseudomonadati</taxon>
        <taxon>Bacteroidota</taxon>
        <taxon>Cytophagia</taxon>
        <taxon>Cytophagales</taxon>
        <taxon>Spirosomataceae</taxon>
        <taxon>Arundinibacter</taxon>
    </lineage>
</organism>
<dbReference type="RefSeq" id="WP_132119154.1">
    <property type="nucleotide sequence ID" value="NZ_SMJU01000009.1"/>
</dbReference>
<dbReference type="SMART" id="SM00228">
    <property type="entry name" value="PDZ"/>
    <property type="match status" value="1"/>
</dbReference>
<dbReference type="Proteomes" id="UP000295706">
    <property type="component" value="Unassembled WGS sequence"/>
</dbReference>
<dbReference type="InterPro" id="IPR001478">
    <property type="entry name" value="PDZ"/>
</dbReference>
<gene>
    <name evidence="4" type="ORF">EZE20_15190</name>
</gene>
<keyword evidence="1" id="KW-0378">Hydrolase</keyword>
<sequence length="416" mass="47276">MKLTFLFVFFVFCSVCALESIAQSKIFGFHLTDKRRSVKVPFELHANLIIVPAQINGSDTLRFILDTGVSSTIITDPSVSRFINTDYVRSVRLEGVGKDSIVEAKISIGNTLRIGFAQTYDHNMVVLQEDILKLSEIVGTSVHGIIGYELFERFVVAIDFRNRELLIRTPGQYKYRKRDGHKIPIQVVDKKPYIEDVYIREVEKEQKVKLLLDTGAGHAVMLNTFANSIEIPLPETLIDVQLGIGLSGKISGYMGRLDEVRIGSYNLTQVVTSFPDSASFGSKIRSEEERQGNIGGELLRRFKVTINYPEQFITMKPIKRMLKETFEHDMSGMDLRARGANFNEYYVDRIIEDSPAFYAGLQKDDRVIFINNVPANTLSMTEIYKLLQRKEGKEINIIVNRNGKIIFTSVILKRII</sequence>
<dbReference type="InterPro" id="IPR001995">
    <property type="entry name" value="Peptidase_A2_cat"/>
</dbReference>
<feature type="domain" description="Peptidase A2" evidence="3">
    <location>
        <begin position="61"/>
        <end position="97"/>
    </location>
</feature>
<protein>
    <submittedName>
        <fullName evidence="4">PDZ domain-containing protein</fullName>
    </submittedName>
</protein>
<dbReference type="Gene3D" id="2.40.70.10">
    <property type="entry name" value="Acid Proteases"/>
    <property type="match status" value="2"/>
</dbReference>
<dbReference type="InterPro" id="IPR036034">
    <property type="entry name" value="PDZ_sf"/>
</dbReference>
<evidence type="ECO:0000256" key="1">
    <source>
        <dbReference type="ARBA" id="ARBA00022801"/>
    </source>
</evidence>
<dbReference type="InterPro" id="IPR041489">
    <property type="entry name" value="PDZ_6"/>
</dbReference>
<dbReference type="OrthoDB" id="3521766at2"/>
<dbReference type="InterPro" id="IPR021109">
    <property type="entry name" value="Peptidase_aspartic_dom_sf"/>
</dbReference>
<proteinExistence type="predicted"/>
<dbReference type="SUPFAM" id="SSF50156">
    <property type="entry name" value="PDZ domain-like"/>
    <property type="match status" value="1"/>
</dbReference>
<keyword evidence="2" id="KW-0732">Signal</keyword>
<dbReference type="Gene3D" id="2.30.42.10">
    <property type="match status" value="1"/>
</dbReference>
<dbReference type="EMBL" id="SMJU01000009">
    <property type="protein sequence ID" value="TDB63645.1"/>
    <property type="molecule type" value="Genomic_DNA"/>
</dbReference>
<accession>A0A4V2X9G4</accession>
<evidence type="ECO:0000313" key="5">
    <source>
        <dbReference type="Proteomes" id="UP000295706"/>
    </source>
</evidence>
<dbReference type="GO" id="GO:0004190">
    <property type="term" value="F:aspartic-type endopeptidase activity"/>
    <property type="evidence" value="ECO:0007669"/>
    <property type="project" value="InterPro"/>
</dbReference>
<feature type="signal peptide" evidence="2">
    <location>
        <begin position="1"/>
        <end position="17"/>
    </location>
</feature>
<dbReference type="Pfam" id="PF17820">
    <property type="entry name" value="PDZ_6"/>
    <property type="match status" value="1"/>
</dbReference>
<evidence type="ECO:0000313" key="4">
    <source>
        <dbReference type="EMBL" id="TDB63645.1"/>
    </source>
</evidence>
<name>A0A4V2X9G4_9BACT</name>
<dbReference type="AlphaFoldDB" id="A0A4V2X9G4"/>
<dbReference type="GO" id="GO:0006508">
    <property type="term" value="P:proteolysis"/>
    <property type="evidence" value="ECO:0007669"/>
    <property type="project" value="InterPro"/>
</dbReference>